<dbReference type="RefSeq" id="WP_344387999.1">
    <property type="nucleotide sequence ID" value="NZ_BAAASJ010000016.1"/>
</dbReference>
<feature type="region of interest" description="Disordered" evidence="1">
    <location>
        <begin position="56"/>
        <end position="98"/>
    </location>
</feature>
<evidence type="ECO:0000313" key="3">
    <source>
        <dbReference type="Proteomes" id="UP001500151"/>
    </source>
</evidence>
<dbReference type="Proteomes" id="UP001500151">
    <property type="component" value="Unassembled WGS sequence"/>
</dbReference>
<organism evidence="2 3">
    <name type="scientific">Streptomyces vastus</name>
    <dbReference type="NCBI Taxonomy" id="285451"/>
    <lineage>
        <taxon>Bacteria</taxon>
        <taxon>Bacillati</taxon>
        <taxon>Actinomycetota</taxon>
        <taxon>Actinomycetes</taxon>
        <taxon>Kitasatosporales</taxon>
        <taxon>Streptomycetaceae</taxon>
        <taxon>Streptomyces</taxon>
    </lineage>
</organism>
<protein>
    <recommendedName>
        <fullName evidence="4">Integrase</fullName>
    </recommendedName>
</protein>
<dbReference type="EMBL" id="BAAASJ010000016">
    <property type="protein sequence ID" value="GAA2625343.1"/>
    <property type="molecule type" value="Genomic_DNA"/>
</dbReference>
<comment type="caution">
    <text evidence="2">The sequence shown here is derived from an EMBL/GenBank/DDBJ whole genome shotgun (WGS) entry which is preliminary data.</text>
</comment>
<reference evidence="2 3" key="1">
    <citation type="journal article" date="2019" name="Int. J. Syst. Evol. Microbiol.">
        <title>The Global Catalogue of Microorganisms (GCM) 10K type strain sequencing project: providing services to taxonomists for standard genome sequencing and annotation.</title>
        <authorList>
            <consortium name="The Broad Institute Genomics Platform"/>
            <consortium name="The Broad Institute Genome Sequencing Center for Infectious Disease"/>
            <person name="Wu L."/>
            <person name="Ma J."/>
        </authorList>
    </citation>
    <scope>NUCLEOTIDE SEQUENCE [LARGE SCALE GENOMIC DNA]</scope>
    <source>
        <strain evidence="2 3">JCM 4524</strain>
    </source>
</reference>
<evidence type="ECO:0000313" key="2">
    <source>
        <dbReference type="EMBL" id="GAA2625343.1"/>
    </source>
</evidence>
<keyword evidence="3" id="KW-1185">Reference proteome</keyword>
<evidence type="ECO:0000256" key="1">
    <source>
        <dbReference type="SAM" id="MobiDB-lite"/>
    </source>
</evidence>
<gene>
    <name evidence="2" type="ORF">GCM10010307_12340</name>
</gene>
<sequence>MTTASALAVPAGSVVMVAVQRRLGHSSIRVTSDIRTSVLEEAEREAAAATVAVVPRERKRVLPQTEPREENADDVGPEENAQPESEDGTGKASGVPVEEARLTACSQCVPIRPRKGPP</sequence>
<evidence type="ECO:0008006" key="4">
    <source>
        <dbReference type="Google" id="ProtNLM"/>
    </source>
</evidence>
<proteinExistence type="predicted"/>
<name>A0ABN3QFW7_9ACTN</name>
<accession>A0ABN3QFW7</accession>